<comment type="similarity">
    <text evidence="1">Belongs to the HypE family.</text>
</comment>
<dbReference type="Pfam" id="PF02769">
    <property type="entry name" value="AIRS_C"/>
    <property type="match status" value="1"/>
</dbReference>
<dbReference type="PIRSF" id="PIRSF005644">
    <property type="entry name" value="Hdrgns_mtr_HypE"/>
    <property type="match status" value="1"/>
</dbReference>
<dbReference type="Proteomes" id="UP001162734">
    <property type="component" value="Chromosome"/>
</dbReference>
<dbReference type="Gene3D" id="3.90.650.10">
    <property type="entry name" value="PurM-like C-terminal domain"/>
    <property type="match status" value="1"/>
</dbReference>
<gene>
    <name evidence="4" type="ORF">AMPC_22800</name>
</gene>
<dbReference type="CDD" id="cd02197">
    <property type="entry name" value="HypE"/>
    <property type="match status" value="1"/>
</dbReference>
<keyword evidence="5" id="KW-1185">Reference proteome</keyword>
<protein>
    <submittedName>
        <fullName evidence="4">Hydrogenase expression/formation protein HypE</fullName>
    </submittedName>
</protein>
<dbReference type="SUPFAM" id="SSF55326">
    <property type="entry name" value="PurM N-terminal domain-like"/>
    <property type="match status" value="1"/>
</dbReference>
<evidence type="ECO:0000313" key="4">
    <source>
        <dbReference type="EMBL" id="BDG09167.1"/>
    </source>
</evidence>
<proteinExistence type="inferred from homology"/>
<dbReference type="InterPro" id="IPR036676">
    <property type="entry name" value="PurM-like_C_sf"/>
</dbReference>
<evidence type="ECO:0000259" key="3">
    <source>
        <dbReference type="Pfam" id="PF02769"/>
    </source>
</evidence>
<dbReference type="Gene3D" id="3.30.1330.10">
    <property type="entry name" value="PurM-like, N-terminal domain"/>
    <property type="match status" value="1"/>
</dbReference>
<dbReference type="InterPro" id="IPR036921">
    <property type="entry name" value="PurM-like_N_sf"/>
</dbReference>
<evidence type="ECO:0000256" key="1">
    <source>
        <dbReference type="ARBA" id="ARBA00006243"/>
    </source>
</evidence>
<evidence type="ECO:0000259" key="2">
    <source>
        <dbReference type="Pfam" id="PF00586"/>
    </source>
</evidence>
<dbReference type="NCBIfam" id="TIGR02124">
    <property type="entry name" value="hypE"/>
    <property type="match status" value="1"/>
</dbReference>
<dbReference type="InterPro" id="IPR016188">
    <property type="entry name" value="PurM-like_N"/>
</dbReference>
<dbReference type="EMBL" id="AP025592">
    <property type="protein sequence ID" value="BDG09167.1"/>
    <property type="molecule type" value="Genomic_DNA"/>
</dbReference>
<sequence length="340" mass="35401">MSAADRVGLRHGAGGRAMRRLIEEVFLGLGGPVEDGVGLAAMDDGAAIRVGDQWVVMTTDSHVVHPRFFPGGDIGRLSISGCVNDLAMMGATEPLGLTCAVIIEEGFPREELERIRDSMQQACRESGANIVTGDTKVMGKGEVDGIVLNTAGFAVTRRVVTDAGLRAGDKLIVTGAIGDHGMAVMTRRHGLDIEGDLRSDVAPINRLVRAALDAGGDDVVAMKDPTRGGVASVLHEFAEKGKVGVVVDEQSLPVHAEVRAAGEMLGIDPLVVANEGKAVIGVRAGSAEKVLAALRAHPLGREAAIIGAAVAERPGQVIVDTGFGRRLLAEIEGEPLPRIC</sequence>
<accession>A0ABM7XBG0</accession>
<dbReference type="RefSeq" id="WP_248340879.1">
    <property type="nucleotide sequence ID" value="NZ_AP025592.1"/>
</dbReference>
<evidence type="ECO:0000313" key="5">
    <source>
        <dbReference type="Proteomes" id="UP001162734"/>
    </source>
</evidence>
<dbReference type="PANTHER" id="PTHR30303">
    <property type="entry name" value="HYDROGENASE ISOENZYMES FORMATION PROTEIN HYPE"/>
    <property type="match status" value="1"/>
</dbReference>
<organism evidence="4 5">
    <name type="scientific">Anaeromyxobacter paludicola</name>
    <dbReference type="NCBI Taxonomy" id="2918171"/>
    <lineage>
        <taxon>Bacteria</taxon>
        <taxon>Pseudomonadati</taxon>
        <taxon>Myxococcota</taxon>
        <taxon>Myxococcia</taxon>
        <taxon>Myxococcales</taxon>
        <taxon>Cystobacterineae</taxon>
        <taxon>Anaeromyxobacteraceae</taxon>
        <taxon>Anaeromyxobacter</taxon>
    </lineage>
</organism>
<feature type="domain" description="PurM-like N-terminal" evidence="2">
    <location>
        <begin position="43"/>
        <end position="153"/>
    </location>
</feature>
<name>A0ABM7XBG0_9BACT</name>
<dbReference type="SUPFAM" id="SSF56042">
    <property type="entry name" value="PurM C-terminal domain-like"/>
    <property type="match status" value="1"/>
</dbReference>
<dbReference type="Pfam" id="PF00586">
    <property type="entry name" value="AIRS"/>
    <property type="match status" value="1"/>
</dbReference>
<dbReference type="InterPro" id="IPR011854">
    <property type="entry name" value="HypE"/>
</dbReference>
<reference evidence="5" key="1">
    <citation type="journal article" date="2022" name="Int. J. Syst. Evol. Microbiol.">
        <title>Anaeromyxobacter oryzae sp. nov., Anaeromyxobacter diazotrophicus sp. nov. and Anaeromyxobacter paludicola sp. nov., isolated from paddy soils.</title>
        <authorList>
            <person name="Itoh H."/>
            <person name="Xu Z."/>
            <person name="Mise K."/>
            <person name="Masuda Y."/>
            <person name="Ushijima N."/>
            <person name="Hayakawa C."/>
            <person name="Shiratori Y."/>
            <person name="Senoo K."/>
        </authorList>
    </citation>
    <scope>NUCLEOTIDE SEQUENCE [LARGE SCALE GENOMIC DNA]</scope>
    <source>
        <strain evidence="5">Red630</strain>
    </source>
</reference>
<dbReference type="PANTHER" id="PTHR30303:SF0">
    <property type="entry name" value="CARBAMOYL DEHYDRATASE HYPE"/>
    <property type="match status" value="1"/>
</dbReference>
<feature type="domain" description="PurM-like C-terminal" evidence="3">
    <location>
        <begin position="166"/>
        <end position="319"/>
    </location>
</feature>
<dbReference type="InterPro" id="IPR010918">
    <property type="entry name" value="PurM-like_C_dom"/>
</dbReference>